<gene>
    <name evidence="7" type="ORF">SAMN02745775_12332</name>
</gene>
<dbReference type="AlphaFoldDB" id="A0A1I4F5B9"/>
<dbReference type="Pfam" id="PF00089">
    <property type="entry name" value="Trypsin"/>
    <property type="match status" value="1"/>
</dbReference>
<feature type="chain" id="PRO_5011618668" description="Peptidase S1 domain-containing protein" evidence="5">
    <location>
        <begin position="25"/>
        <end position="513"/>
    </location>
</feature>
<dbReference type="InterPro" id="IPR009003">
    <property type="entry name" value="Peptidase_S1_PA"/>
</dbReference>
<evidence type="ECO:0000259" key="6">
    <source>
        <dbReference type="PROSITE" id="PS50240"/>
    </source>
</evidence>
<keyword evidence="8" id="KW-1185">Reference proteome</keyword>
<evidence type="ECO:0000313" key="8">
    <source>
        <dbReference type="Proteomes" id="UP000199473"/>
    </source>
</evidence>
<dbReference type="InterPro" id="IPR001314">
    <property type="entry name" value="Peptidase_S1A"/>
</dbReference>
<evidence type="ECO:0000313" key="7">
    <source>
        <dbReference type="EMBL" id="SFL13182.1"/>
    </source>
</evidence>
<dbReference type="InterPro" id="IPR001254">
    <property type="entry name" value="Trypsin_dom"/>
</dbReference>
<evidence type="ECO:0000256" key="5">
    <source>
        <dbReference type="SAM" id="SignalP"/>
    </source>
</evidence>
<comment type="similarity">
    <text evidence="1">Belongs to the peptidase S1 family.</text>
</comment>
<keyword evidence="3" id="KW-0645">Protease</keyword>
<evidence type="ECO:0000256" key="3">
    <source>
        <dbReference type="RuleBase" id="RU363034"/>
    </source>
</evidence>
<dbReference type="PROSITE" id="PS00134">
    <property type="entry name" value="TRYPSIN_HIS"/>
    <property type="match status" value="1"/>
</dbReference>
<dbReference type="GO" id="GO:0004252">
    <property type="term" value="F:serine-type endopeptidase activity"/>
    <property type="evidence" value="ECO:0007669"/>
    <property type="project" value="InterPro"/>
</dbReference>
<keyword evidence="3" id="KW-0720">Serine protease</keyword>
<feature type="region of interest" description="Disordered" evidence="4">
    <location>
        <begin position="314"/>
        <end position="334"/>
    </location>
</feature>
<dbReference type="EMBL" id="FOSQ01000023">
    <property type="protein sequence ID" value="SFL13182.1"/>
    <property type="molecule type" value="Genomic_DNA"/>
</dbReference>
<dbReference type="PROSITE" id="PS00135">
    <property type="entry name" value="TRYPSIN_SER"/>
    <property type="match status" value="1"/>
</dbReference>
<dbReference type="PANTHER" id="PTHR24276">
    <property type="entry name" value="POLYSERASE-RELATED"/>
    <property type="match status" value="1"/>
</dbReference>
<dbReference type="PROSITE" id="PS50240">
    <property type="entry name" value="TRYPSIN_DOM"/>
    <property type="match status" value="1"/>
</dbReference>
<organism evidence="7 8">
    <name type="scientific">Falsiroseomonas stagni DSM 19981</name>
    <dbReference type="NCBI Taxonomy" id="1123062"/>
    <lineage>
        <taxon>Bacteria</taxon>
        <taxon>Pseudomonadati</taxon>
        <taxon>Pseudomonadota</taxon>
        <taxon>Alphaproteobacteria</taxon>
        <taxon>Acetobacterales</taxon>
        <taxon>Roseomonadaceae</taxon>
        <taxon>Falsiroseomonas</taxon>
    </lineage>
</organism>
<evidence type="ECO:0000256" key="2">
    <source>
        <dbReference type="ARBA" id="ARBA00023157"/>
    </source>
</evidence>
<accession>A0A1I4F5B9</accession>
<reference evidence="7 8" key="1">
    <citation type="submission" date="2016-10" db="EMBL/GenBank/DDBJ databases">
        <authorList>
            <person name="de Groot N.N."/>
        </authorList>
    </citation>
    <scope>NUCLEOTIDE SEQUENCE [LARGE SCALE GENOMIC DNA]</scope>
    <source>
        <strain evidence="7 8">DSM 19981</strain>
    </source>
</reference>
<dbReference type="PRINTS" id="PR00722">
    <property type="entry name" value="CHYMOTRYPSIN"/>
</dbReference>
<dbReference type="CDD" id="cd00190">
    <property type="entry name" value="Tryp_SPc"/>
    <property type="match status" value="1"/>
</dbReference>
<keyword evidence="5" id="KW-0732">Signal</keyword>
<name>A0A1I4F5B9_9PROT</name>
<evidence type="ECO:0000256" key="4">
    <source>
        <dbReference type="SAM" id="MobiDB-lite"/>
    </source>
</evidence>
<dbReference type="InterPro" id="IPR033116">
    <property type="entry name" value="TRYPSIN_SER"/>
</dbReference>
<dbReference type="Proteomes" id="UP000199473">
    <property type="component" value="Unassembled WGS sequence"/>
</dbReference>
<evidence type="ECO:0000256" key="1">
    <source>
        <dbReference type="ARBA" id="ARBA00007664"/>
    </source>
</evidence>
<dbReference type="SMART" id="SM00020">
    <property type="entry name" value="Tryp_SPc"/>
    <property type="match status" value="1"/>
</dbReference>
<dbReference type="SUPFAM" id="SSF50494">
    <property type="entry name" value="Trypsin-like serine proteases"/>
    <property type="match status" value="1"/>
</dbReference>
<dbReference type="PANTHER" id="PTHR24276:SF98">
    <property type="entry name" value="FI18310P1-RELATED"/>
    <property type="match status" value="1"/>
</dbReference>
<dbReference type="Pfam" id="PF14326">
    <property type="entry name" value="DUF4384"/>
    <property type="match status" value="1"/>
</dbReference>
<protein>
    <recommendedName>
        <fullName evidence="6">Peptidase S1 domain-containing protein</fullName>
    </recommendedName>
</protein>
<dbReference type="InterPro" id="IPR043504">
    <property type="entry name" value="Peptidase_S1_PA_chymotrypsin"/>
</dbReference>
<feature type="domain" description="Peptidase S1" evidence="6">
    <location>
        <begin position="37"/>
        <end position="303"/>
    </location>
</feature>
<dbReference type="STRING" id="1123062.SAMN02745775_12332"/>
<sequence length="513" mass="54006">MRRRRWPEALLLALGLLGAPQARADVERTPEIERLRVMGGAAVGRGEFPSMISVQRRGATAGSTRAHLCGGTTIAPHWVLTAAHCVVDIENGHRTDVPAAALVVAEGREDHRQLRPDLVRLIEVERILVHERYDTVMARLPSGVPSLIAAPHDIALLQLREPSARPRQLLAGGGDRATLEAPGRAATVIGFGQVIHGGPASETLLRGSIPVVPIEQCRAHRRALVPDIERLIGPSQLCAGFRGGTTDSCEGDSGGPLFVQAPAGRVAQIGVVSLGPPCRAPVAGYGTYTSVAALAAWIRERVPDADFTTTVGASAQVPDQRHPPQPCGGAMADSPALPREFCNAGQTESGIPPGLVGQVSIDIREGNRLQVGKPASFRVVSSVDGVLFVFARDPAGQLVQLFPNRRMAGFQAGQASPVIAPGQIVILPGPADGFRAVVRPPLGEAVVIAAVLPRSEASDRLARRHLDLAPIPDADGFLREVAVLASAARSLAPEALPTRLAIGFRRFTVVSAP</sequence>
<dbReference type="InterPro" id="IPR025493">
    <property type="entry name" value="DUF4384"/>
</dbReference>
<dbReference type="InterPro" id="IPR050430">
    <property type="entry name" value="Peptidase_S1"/>
</dbReference>
<proteinExistence type="inferred from homology"/>
<dbReference type="GO" id="GO:0006508">
    <property type="term" value="P:proteolysis"/>
    <property type="evidence" value="ECO:0007669"/>
    <property type="project" value="UniProtKB-KW"/>
</dbReference>
<dbReference type="OrthoDB" id="267336at2"/>
<dbReference type="RefSeq" id="WP_092963327.1">
    <property type="nucleotide sequence ID" value="NZ_FOSQ01000023.1"/>
</dbReference>
<dbReference type="InterPro" id="IPR018114">
    <property type="entry name" value="TRYPSIN_HIS"/>
</dbReference>
<feature type="signal peptide" evidence="5">
    <location>
        <begin position="1"/>
        <end position="24"/>
    </location>
</feature>
<dbReference type="Gene3D" id="2.40.10.10">
    <property type="entry name" value="Trypsin-like serine proteases"/>
    <property type="match status" value="2"/>
</dbReference>
<keyword evidence="2" id="KW-1015">Disulfide bond</keyword>
<keyword evidence="3" id="KW-0378">Hydrolase</keyword>